<dbReference type="PROSITE" id="PS51443">
    <property type="entry name" value="PCS"/>
    <property type="match status" value="1"/>
</dbReference>
<keyword evidence="5" id="KW-0175">Coiled coil</keyword>
<dbReference type="FunFam" id="3.90.70.30:FF:000001">
    <property type="entry name" value="Glutathione gamma-glutamylcysteinyltransferase 1"/>
    <property type="match status" value="1"/>
</dbReference>
<evidence type="ECO:0000259" key="6">
    <source>
        <dbReference type="PROSITE" id="PS51443"/>
    </source>
</evidence>
<dbReference type="InterPro" id="IPR040409">
    <property type="entry name" value="PCS-like"/>
</dbReference>
<evidence type="ECO:0000256" key="2">
    <source>
        <dbReference type="ARBA" id="ARBA00022539"/>
    </source>
</evidence>
<dbReference type="GO" id="GO:0046872">
    <property type="term" value="F:metal ion binding"/>
    <property type="evidence" value="ECO:0007669"/>
    <property type="project" value="UniProtKB-KW"/>
</dbReference>
<dbReference type="GO" id="GO:0098849">
    <property type="term" value="P:cellular detoxification of cadmium ion"/>
    <property type="evidence" value="ECO:0007669"/>
    <property type="project" value="TreeGrafter"/>
</dbReference>
<gene>
    <name evidence="7" type="ORF">DMC30DRAFT_397808</name>
</gene>
<dbReference type="Pfam" id="PF05023">
    <property type="entry name" value="Phytochelatin"/>
    <property type="match status" value="1"/>
</dbReference>
<keyword evidence="2" id="KW-0104">Cadmium</keyword>
<feature type="domain" description="Peptidase C83" evidence="6">
    <location>
        <begin position="8"/>
        <end position="236"/>
    </location>
</feature>
<dbReference type="OrthoDB" id="448954at2759"/>
<reference evidence="7 8" key="1">
    <citation type="submission" date="2019-03" db="EMBL/GenBank/DDBJ databases">
        <title>Rhodosporidium diobovatum UCD-FST 08-225 genome sequencing, assembly, and annotation.</title>
        <authorList>
            <person name="Fakankun I.U."/>
            <person name="Fristensky B."/>
            <person name="Levin D.B."/>
        </authorList>
    </citation>
    <scope>NUCLEOTIDE SEQUENCE [LARGE SCALE GENOMIC DNA]</scope>
    <source>
        <strain evidence="7 8">UCD-FST 08-225</strain>
    </source>
</reference>
<keyword evidence="3 7" id="KW-0808">Transferase</keyword>
<sequence>MASAAPLVPQRTFFKRPLPTSCTAFASPEGKALFAKALAEGNLESYFTLAPQMVTQNEPAFCALGTLVQILNALGVDPQRRWKSGWRWYDQDMLDCCRPLSDVAAVGLTMSEFACLSLCNGLRAVVHTPLLDPAGRAARRDEGLAQFREDLRTTSRGKGVIALSYSRKTLGQTGDGHFSPIGGWCEEEDMVLVLDVARFKYPSYWIPVSLAYDAMLPIDKATGQPRGYVVLDVAGNEPGSLDAPLSQTTVTLNKSTWASLNGSLSRLLLQSAKDTPTAAELINTLLSHLALTLPTSPIAGRASAAESLPLLLDSLSTTRLASTTPFASSPDPSAVLLNLTFLLALLSPRSALTALVPPLAAEELSALADEALARVEGLREEVDNAARQLGALGECCRSEEDNGAACGCARPGKGVKGLEGDAVPARGGGGKA</sequence>
<name>A0A5C5FVK8_9BASI</name>
<evidence type="ECO:0000313" key="7">
    <source>
        <dbReference type="EMBL" id="TNY20379.1"/>
    </source>
</evidence>
<dbReference type="AlphaFoldDB" id="A0A5C5FVK8"/>
<evidence type="ECO:0000256" key="1">
    <source>
        <dbReference type="ARBA" id="ARBA00012468"/>
    </source>
</evidence>
<evidence type="ECO:0000256" key="5">
    <source>
        <dbReference type="SAM" id="Coils"/>
    </source>
</evidence>
<dbReference type="InterPro" id="IPR038156">
    <property type="entry name" value="PCS_N_sf"/>
</dbReference>
<dbReference type="InterPro" id="IPR007719">
    <property type="entry name" value="PCS_N"/>
</dbReference>
<comment type="caution">
    <text evidence="7">The sequence shown here is derived from an EMBL/GenBank/DDBJ whole genome shotgun (WGS) entry which is preliminary data.</text>
</comment>
<dbReference type="EMBL" id="SOZI01000068">
    <property type="protein sequence ID" value="TNY20379.1"/>
    <property type="molecule type" value="Genomic_DNA"/>
</dbReference>
<dbReference type="InterPro" id="IPR038765">
    <property type="entry name" value="Papain-like_cys_pep_sf"/>
</dbReference>
<dbReference type="GO" id="GO:0010273">
    <property type="term" value="P:detoxification of copper ion"/>
    <property type="evidence" value="ECO:0007669"/>
    <property type="project" value="TreeGrafter"/>
</dbReference>
<dbReference type="GO" id="GO:0046938">
    <property type="term" value="P:phytochelatin biosynthetic process"/>
    <property type="evidence" value="ECO:0007669"/>
    <property type="project" value="InterPro"/>
</dbReference>
<dbReference type="PANTHER" id="PTHR33447:SF2">
    <property type="entry name" value="GLUTATHIONE GAMMA-GLUTAMYLCYSTEINYLTRANSFERASE"/>
    <property type="match status" value="1"/>
</dbReference>
<dbReference type="Gene3D" id="3.90.70.30">
    <property type="entry name" value="Phytochelatin synthase, N-terminal domain"/>
    <property type="match status" value="1"/>
</dbReference>
<dbReference type="EC" id="2.3.2.15" evidence="1"/>
<dbReference type="PANTHER" id="PTHR33447">
    <property type="entry name" value="GLUTATHIONE GAMMA-GLUTAMYLCYSTEINYLTRANSFERASE"/>
    <property type="match status" value="1"/>
</dbReference>
<dbReference type="SUPFAM" id="SSF54001">
    <property type="entry name" value="Cysteine proteinases"/>
    <property type="match status" value="1"/>
</dbReference>
<evidence type="ECO:0000256" key="4">
    <source>
        <dbReference type="ARBA" id="ARBA00022723"/>
    </source>
</evidence>
<feature type="coiled-coil region" evidence="5">
    <location>
        <begin position="361"/>
        <end position="388"/>
    </location>
</feature>
<evidence type="ECO:0000313" key="8">
    <source>
        <dbReference type="Proteomes" id="UP000311382"/>
    </source>
</evidence>
<organism evidence="7 8">
    <name type="scientific">Rhodotorula diobovata</name>
    <dbReference type="NCBI Taxonomy" id="5288"/>
    <lineage>
        <taxon>Eukaryota</taxon>
        <taxon>Fungi</taxon>
        <taxon>Dikarya</taxon>
        <taxon>Basidiomycota</taxon>
        <taxon>Pucciniomycotina</taxon>
        <taxon>Microbotryomycetes</taxon>
        <taxon>Sporidiobolales</taxon>
        <taxon>Sporidiobolaceae</taxon>
        <taxon>Rhodotorula</taxon>
    </lineage>
</organism>
<keyword evidence="4" id="KW-0479">Metal-binding</keyword>
<keyword evidence="8" id="KW-1185">Reference proteome</keyword>
<evidence type="ECO:0000256" key="3">
    <source>
        <dbReference type="ARBA" id="ARBA00022679"/>
    </source>
</evidence>
<proteinExistence type="predicted"/>
<accession>A0A5C5FVK8</accession>
<dbReference type="Proteomes" id="UP000311382">
    <property type="component" value="Unassembled WGS sequence"/>
</dbReference>
<dbReference type="GO" id="GO:0016756">
    <property type="term" value="F:glutathione gamma-glutamylcysteinyltransferase activity"/>
    <property type="evidence" value="ECO:0007669"/>
    <property type="project" value="UniProtKB-EC"/>
</dbReference>
<protein>
    <recommendedName>
        <fullName evidence="1">glutathione gamma-glutamylcysteinyltransferase</fullName>
        <ecNumber evidence="1">2.3.2.15</ecNumber>
    </recommendedName>
</protein>